<dbReference type="AlphaFoldDB" id="A0A2S3U6T1"/>
<evidence type="ECO:0000313" key="1">
    <source>
        <dbReference type="EMBL" id="POD85853.1"/>
    </source>
</evidence>
<dbReference type="EMBL" id="NKCZ01000092">
    <property type="protein sequence ID" value="POD85853.1"/>
    <property type="molecule type" value="Genomic_DNA"/>
</dbReference>
<comment type="caution">
    <text evidence="1">The sequence shown here is derived from an EMBL/GenBank/DDBJ whole genome shotgun (WGS) entry which is preliminary data.</text>
</comment>
<protein>
    <submittedName>
        <fullName evidence="1">Uncharacterized protein</fullName>
    </submittedName>
</protein>
<name>A0A2S3U6T1_LACPN</name>
<dbReference type="Proteomes" id="UP000236990">
    <property type="component" value="Unassembled WGS sequence"/>
</dbReference>
<reference evidence="1 2" key="1">
    <citation type="submission" date="2017-06" db="EMBL/GenBank/DDBJ databases">
        <title>Genome sequence of Lactobacillus plantarum subsp. plantarum strain SRCM101258.</title>
        <authorList>
            <person name="Cho S.H."/>
        </authorList>
    </citation>
    <scope>NUCLEOTIDE SEQUENCE [LARGE SCALE GENOMIC DNA]</scope>
    <source>
        <strain evidence="1 2">SRCM101258</strain>
    </source>
</reference>
<gene>
    <name evidence="1" type="ORF">S101258_01282</name>
</gene>
<accession>A0A2S3U6T1</accession>
<proteinExistence type="predicted"/>
<organism evidence="1 2">
    <name type="scientific">Lactiplantibacillus plantarum subsp. plantarum</name>
    <dbReference type="NCBI Taxonomy" id="337330"/>
    <lineage>
        <taxon>Bacteria</taxon>
        <taxon>Bacillati</taxon>
        <taxon>Bacillota</taxon>
        <taxon>Bacilli</taxon>
        <taxon>Lactobacillales</taxon>
        <taxon>Lactobacillaceae</taxon>
        <taxon>Lactiplantibacillus</taxon>
    </lineage>
</organism>
<evidence type="ECO:0000313" key="2">
    <source>
        <dbReference type="Proteomes" id="UP000236990"/>
    </source>
</evidence>
<sequence length="65" mass="7531">MDDLADFDEIEKFDLGDFSFDFVYSFSESYQQLAAKIADTYAIAGFTEDDIRFLNDKHRCSQSAR</sequence>